<dbReference type="Gene3D" id="2.60.40.10">
    <property type="entry name" value="Immunoglobulins"/>
    <property type="match status" value="1"/>
</dbReference>
<dbReference type="SUPFAM" id="SSF48208">
    <property type="entry name" value="Six-hairpin glycosidases"/>
    <property type="match status" value="1"/>
</dbReference>
<dbReference type="InterPro" id="IPR013783">
    <property type="entry name" value="Ig-like_fold"/>
</dbReference>
<organism evidence="8 9">
    <name type="scientific">Maribacter algarum</name>
    <name type="common">ex Zhang et al. 2020</name>
    <dbReference type="NCBI Taxonomy" id="2578118"/>
    <lineage>
        <taxon>Bacteria</taxon>
        <taxon>Pseudomonadati</taxon>
        <taxon>Bacteroidota</taxon>
        <taxon>Flavobacteriia</taxon>
        <taxon>Flavobacteriales</taxon>
        <taxon>Flavobacteriaceae</taxon>
        <taxon>Maribacter</taxon>
    </lineage>
</organism>
<evidence type="ECO:0000259" key="6">
    <source>
        <dbReference type="Pfam" id="PF17389"/>
    </source>
</evidence>
<dbReference type="EMBL" id="VATY01000007">
    <property type="protein sequence ID" value="TMM52005.1"/>
    <property type="molecule type" value="Genomic_DNA"/>
</dbReference>
<dbReference type="Proteomes" id="UP000310314">
    <property type="component" value="Unassembled WGS sequence"/>
</dbReference>
<keyword evidence="3" id="KW-0378">Hydrolase</keyword>
<evidence type="ECO:0000313" key="8">
    <source>
        <dbReference type="EMBL" id="TMM52005.1"/>
    </source>
</evidence>
<reference evidence="8 9" key="1">
    <citation type="submission" date="2019-05" db="EMBL/GenBank/DDBJ databases">
        <authorList>
            <person name="Zhang J.-Y."/>
            <person name="Feg X."/>
            <person name="Du Z.-J."/>
        </authorList>
    </citation>
    <scope>NUCLEOTIDE SEQUENCE [LARGE SCALE GENOMIC DNA]</scope>
    <source>
        <strain evidence="8 9">RZ26</strain>
    </source>
</reference>
<feature type="domain" description="Bacterial alpha-L-rhamnosidase N-terminal" evidence="5">
    <location>
        <begin position="171"/>
        <end position="339"/>
    </location>
</feature>
<dbReference type="PANTHER" id="PTHR33307">
    <property type="entry name" value="ALPHA-RHAMNOSIDASE (EUROFUNG)"/>
    <property type="match status" value="1"/>
</dbReference>
<dbReference type="Pfam" id="PF05592">
    <property type="entry name" value="Bac_rhamnosid"/>
    <property type="match status" value="1"/>
</dbReference>
<dbReference type="Pfam" id="PF17389">
    <property type="entry name" value="Bac_rhamnosid6H"/>
    <property type="match status" value="1"/>
</dbReference>
<dbReference type="Gene3D" id="2.60.420.10">
    <property type="entry name" value="Maltose phosphorylase, domain 3"/>
    <property type="match status" value="1"/>
</dbReference>
<comment type="catalytic activity">
    <reaction evidence="1">
        <text>Hydrolysis of terminal non-reducing alpha-L-rhamnose residues in alpha-L-rhamnosides.</text>
        <dbReference type="EC" id="3.2.1.40"/>
    </reaction>
</comment>
<evidence type="ECO:0000259" key="7">
    <source>
        <dbReference type="Pfam" id="PF17390"/>
    </source>
</evidence>
<comment type="caution">
    <text evidence="8">The sequence shown here is derived from an EMBL/GenBank/DDBJ whole genome shotgun (WGS) entry which is preliminary data.</text>
</comment>
<dbReference type="InterPro" id="IPR012341">
    <property type="entry name" value="6hp_glycosidase-like_sf"/>
</dbReference>
<feature type="domain" description="Alpha-L-rhamnosidase concanavalin-like" evidence="4">
    <location>
        <begin position="349"/>
        <end position="449"/>
    </location>
</feature>
<proteinExistence type="predicted"/>
<dbReference type="Pfam" id="PF08531">
    <property type="entry name" value="Bac_rhamnosid_N"/>
    <property type="match status" value="1"/>
</dbReference>
<evidence type="ECO:0000259" key="5">
    <source>
        <dbReference type="Pfam" id="PF08531"/>
    </source>
</evidence>
<dbReference type="PIRSF" id="PIRSF010631">
    <property type="entry name" value="A-rhamnsds"/>
    <property type="match status" value="1"/>
</dbReference>
<evidence type="ECO:0000256" key="2">
    <source>
        <dbReference type="ARBA" id="ARBA00012652"/>
    </source>
</evidence>
<dbReference type="GO" id="GO:0005975">
    <property type="term" value="P:carbohydrate metabolic process"/>
    <property type="evidence" value="ECO:0007669"/>
    <property type="project" value="InterPro"/>
</dbReference>
<accession>A0A5S3PIZ0</accession>
<evidence type="ECO:0000256" key="3">
    <source>
        <dbReference type="ARBA" id="ARBA00022801"/>
    </source>
</evidence>
<dbReference type="InterPro" id="IPR016007">
    <property type="entry name" value="Alpha_rhamnosid"/>
</dbReference>
<dbReference type="Gene3D" id="1.50.10.10">
    <property type="match status" value="1"/>
</dbReference>
<dbReference type="PANTHER" id="PTHR33307:SF6">
    <property type="entry name" value="ALPHA-RHAMNOSIDASE (EUROFUNG)-RELATED"/>
    <property type="match status" value="1"/>
</dbReference>
<feature type="domain" description="Alpha-L-rhamnosidase C-terminal" evidence="7">
    <location>
        <begin position="809"/>
        <end position="875"/>
    </location>
</feature>
<evidence type="ECO:0000313" key="9">
    <source>
        <dbReference type="Proteomes" id="UP000310314"/>
    </source>
</evidence>
<protein>
    <recommendedName>
        <fullName evidence="2">alpha-L-rhamnosidase</fullName>
        <ecNumber evidence="2">3.2.1.40</ecNumber>
    </recommendedName>
</protein>
<dbReference type="EC" id="3.2.1.40" evidence="2"/>
<name>A0A5S3PIZ0_9FLAO</name>
<dbReference type="InterPro" id="IPR013737">
    <property type="entry name" value="Bac_rhamnosid_N"/>
</dbReference>
<sequence>MKKAIQFGFLLVCLTLTTSYSLKKDEVVKLVCEYHKNPVGIDVEKPRLSWQIISESQNWMQSAYEIRVADSKKELQSGKNLIWSSGKVESDQSVNVVYVGPALKSMQRVYWQVRVWNNKNKASSWSAPAFWEMGILDSSLWTASYIAMEDITTEKKSHPAQYFRNEFKTSKPIKSAKVQVTALGLYELYLNGKKVGNDLFTPGYTTYNKRLQYQTYDVTNMLQTNNAIGAIVGDGWYRGNIGWKGDYAFYGKQLGLLVQLNINYTDGTSETVVSNGDWKASYGPILESDIYNGELYDARLEMDGWAESGFLDDQWTKVQILEHSKEILAAPQGPAVKAIEEIKPKELITTPKGEIVFNLGQNIVGWARMKVKGKAGDKVTLKFAEVLDKEGNFYTTNLRAAKATDTYILKGEGEEVFEPHFTNHGFRYIQVIDYPGDLSLDDITGVVIHSDIKPTGNFTTSDPMINQLQSNIQWGQKDNFLDIPTDCPQRDERAGWTGDAQVFSMTAAYNFDVAAFYTKWLKDLALDQHENGLVPNVIPDILTGAKGVAAKGGATGWADAAVIIPWTVYQSYGDKRILEEQYESMKGWVDYMAKESGDDYLWNNNKHWHWGDWLAFDANNPAYNGSVTEKDLIATAYAYYSTTLLSKTAAILGKTKDVDNYKALKKNIKEAFVEEYITPNGRLVSHTQTAYALALSFDLIPENLIEEAGAYFAQDVEKFGHLTTGFLGTPLLCTTLSKIGRDDLAFMLLNRKEFPSWLYPITMGATTIWERWDTQKPDGTIIEGMNSFNHYSYGAVGEWMYNYIGGLRIDPENPGYKHILFHPHPGGGLTSANAEFLSVYGKIKSNWEIKGNDFSYEIVIPANTTATITLPEAELENTILNGRKPKSDVQKKMKQTDDGVVLELGSGTYQFSYPANNLKS</sequence>
<dbReference type="OrthoDB" id="9815108at2"/>
<keyword evidence="9" id="KW-1185">Reference proteome</keyword>
<dbReference type="AlphaFoldDB" id="A0A5S3PIZ0"/>
<evidence type="ECO:0000256" key="1">
    <source>
        <dbReference type="ARBA" id="ARBA00001445"/>
    </source>
</evidence>
<evidence type="ECO:0000259" key="4">
    <source>
        <dbReference type="Pfam" id="PF05592"/>
    </source>
</evidence>
<gene>
    <name evidence="8" type="ORF">FEE95_21560</name>
</gene>
<dbReference type="Pfam" id="PF17390">
    <property type="entry name" value="Bac_rhamnosid_C"/>
    <property type="match status" value="1"/>
</dbReference>
<dbReference type="InterPro" id="IPR035398">
    <property type="entry name" value="Bac_rhamnosid_C"/>
</dbReference>
<dbReference type="Gene3D" id="2.60.120.260">
    <property type="entry name" value="Galactose-binding domain-like"/>
    <property type="match status" value="2"/>
</dbReference>
<dbReference type="RefSeq" id="WP_138660123.1">
    <property type="nucleotide sequence ID" value="NZ_VATY01000007.1"/>
</dbReference>
<dbReference type="InterPro" id="IPR008928">
    <property type="entry name" value="6-hairpin_glycosidase_sf"/>
</dbReference>
<feature type="domain" description="Alpha-L-rhamnosidase six-hairpin glycosidase" evidence="6">
    <location>
        <begin position="455"/>
        <end position="804"/>
    </location>
</feature>
<dbReference type="InterPro" id="IPR008902">
    <property type="entry name" value="Rhamnosid_concanavalin"/>
</dbReference>
<dbReference type="Pfam" id="PF25788">
    <property type="entry name" value="Ig_Rha78A_N"/>
    <property type="match status" value="1"/>
</dbReference>
<dbReference type="InterPro" id="IPR035396">
    <property type="entry name" value="Bac_rhamnosid6H"/>
</dbReference>
<dbReference type="GO" id="GO:0030596">
    <property type="term" value="F:alpha-L-rhamnosidase activity"/>
    <property type="evidence" value="ECO:0007669"/>
    <property type="project" value="UniProtKB-EC"/>
</dbReference>